<feature type="transmembrane region" description="Helical" evidence="6">
    <location>
        <begin position="18"/>
        <end position="35"/>
    </location>
</feature>
<dbReference type="PANTHER" id="PTHR33406:SF13">
    <property type="entry name" value="MEMBRANE PROTEIN YDFJ"/>
    <property type="match status" value="1"/>
</dbReference>
<dbReference type="RefSeq" id="WP_349432239.1">
    <property type="nucleotide sequence ID" value="NZ_CP157743.1"/>
</dbReference>
<dbReference type="Pfam" id="PF03176">
    <property type="entry name" value="MMPL"/>
    <property type="match status" value="1"/>
</dbReference>
<gene>
    <name evidence="8" type="ORF">Q9L42_005660</name>
</gene>
<evidence type="ECO:0000313" key="8">
    <source>
        <dbReference type="EMBL" id="XBS21609.1"/>
    </source>
</evidence>
<accession>A0AAU7NXA5</accession>
<organism evidence="8 9">
    <name type="scientific">Methylomarinum roseum</name>
    <dbReference type="NCBI Taxonomy" id="3067653"/>
    <lineage>
        <taxon>Bacteria</taxon>
        <taxon>Pseudomonadati</taxon>
        <taxon>Pseudomonadota</taxon>
        <taxon>Gammaproteobacteria</taxon>
        <taxon>Methylococcales</taxon>
        <taxon>Methylococcaceae</taxon>
        <taxon>Methylomarinum</taxon>
    </lineage>
</organism>
<keyword evidence="4 6" id="KW-1133">Transmembrane helix</keyword>
<feature type="transmembrane region" description="Helical" evidence="6">
    <location>
        <begin position="377"/>
        <end position="396"/>
    </location>
</feature>
<feature type="domain" description="Membrane transport protein MMPL" evidence="7">
    <location>
        <begin position="217"/>
        <end position="401"/>
    </location>
</feature>
<name>A0AAU7NXA5_9GAMM</name>
<dbReference type="Proteomes" id="UP001225378">
    <property type="component" value="Chromosome"/>
</dbReference>
<keyword evidence="3 6" id="KW-0812">Transmembrane</keyword>
<feature type="transmembrane region" description="Helical" evidence="6">
    <location>
        <begin position="281"/>
        <end position="300"/>
    </location>
</feature>
<evidence type="ECO:0000313" key="9">
    <source>
        <dbReference type="Proteomes" id="UP001225378"/>
    </source>
</evidence>
<dbReference type="PANTHER" id="PTHR33406">
    <property type="entry name" value="MEMBRANE PROTEIN MJ1562-RELATED"/>
    <property type="match status" value="1"/>
</dbReference>
<comment type="subcellular location">
    <subcellularLocation>
        <location evidence="1">Cell membrane</location>
        <topology evidence="1">Multi-pass membrane protein</topology>
    </subcellularLocation>
</comment>
<feature type="transmembrane region" description="Helical" evidence="6">
    <location>
        <begin position="260"/>
        <end position="276"/>
    </location>
</feature>
<evidence type="ECO:0000256" key="5">
    <source>
        <dbReference type="ARBA" id="ARBA00023136"/>
    </source>
</evidence>
<reference evidence="8 9" key="1">
    <citation type="journal article" date="2024" name="Microbiology">
        <title>Methylomarinum rosea sp. nov., a novel halophilic methanotrophic bacterium from the hypersaline Lake Elton.</title>
        <authorList>
            <person name="Suleimanov R.Z."/>
            <person name="Oshkin I.Y."/>
            <person name="Danilova O.V."/>
            <person name="Suzina N.E."/>
            <person name="Dedysh S.N."/>
        </authorList>
    </citation>
    <scope>NUCLEOTIDE SEQUENCE [LARGE SCALE GENOMIC DNA]</scope>
    <source>
        <strain evidence="8 9">Ch1-1</strain>
    </source>
</reference>
<dbReference type="AlphaFoldDB" id="A0AAU7NXA5"/>
<feature type="transmembrane region" description="Helical" evidence="6">
    <location>
        <begin position="348"/>
        <end position="371"/>
    </location>
</feature>
<proteinExistence type="predicted"/>
<dbReference type="Gene3D" id="1.20.1640.10">
    <property type="entry name" value="Multidrug efflux transporter AcrB transmembrane domain"/>
    <property type="match status" value="2"/>
</dbReference>
<evidence type="ECO:0000256" key="1">
    <source>
        <dbReference type="ARBA" id="ARBA00004651"/>
    </source>
</evidence>
<evidence type="ECO:0000256" key="4">
    <source>
        <dbReference type="ARBA" id="ARBA00022989"/>
    </source>
</evidence>
<feature type="transmembrane region" description="Helical" evidence="6">
    <location>
        <begin position="306"/>
        <end position="327"/>
    </location>
</feature>
<sequence length="783" mass="86945">MRTLLQRFKIPGLSRGQLLFYLLPPLLALVAWMTVTLKTDISAFILAGDNAEEILLASEMQSGALSRRYLISVGSKQQGKVPNELSKALQQRLKGIDGVVDVWSAKQQRETVQTMLDLYSGYAGMLYSLDPEADLAKIFAPQGLQDRAEFLKKALLSPQGGLIKRVAIHDPLLLTLNGFQSQVAQARQASDEQSRYSNLILETDAAGLDVPEQSRIQQAIHDQFTELNQAWENQYQLDMTGVPIFAVATQNLIKGDINRVSMLSSVALLVLFFLIFRSFSALFQVFSLLLIVILSAILATDAVFGYVHGMTVAIGSTLVGICIDYPIHALVHAHTVAEQQRPTVIARIWPSMVLGGFTTLIGYFALGASGYPGFQQIAVYAGTGILLALLLTRFVLPSLVKTREHRSLNMPLVKGWALFCQRYRPALMALLLVGLVATIWGLQSLRWMEDMQQLTPELNYLKENDKRIRARMVSIEPGRFILVTGDDTEAALQKTEQVYQVLERLQGQGELSAYFGLYPWLLSANRQQYNRRVLNEYLTEQNLALWRDALKKQGLSMKALGHFDYPQKQPLTLQQVFDTPVKRLIDSRVIEDERQTIVMVWIAEHDYEAVKAAFAGMEGVQYFSYRDMLNGMLSDYTNKAKTLLMSGLALIVLILMARYKSLFKAMQTLLPAALAALFIFGAWALSGAIVSFLHLVGFLLAVAICVDYGIFYQENRGGDIALTYQAMAASMLTSVLAFGCLITADSAALRTLSGVVALGVFLGFLFCPLIIRHGRGGPKKRIG</sequence>
<evidence type="ECO:0000256" key="3">
    <source>
        <dbReference type="ARBA" id="ARBA00022692"/>
    </source>
</evidence>
<evidence type="ECO:0000256" key="6">
    <source>
        <dbReference type="SAM" id="Phobius"/>
    </source>
</evidence>
<evidence type="ECO:0000259" key="7">
    <source>
        <dbReference type="Pfam" id="PF03176"/>
    </source>
</evidence>
<dbReference type="EMBL" id="CP157743">
    <property type="protein sequence ID" value="XBS21609.1"/>
    <property type="molecule type" value="Genomic_DNA"/>
</dbReference>
<keyword evidence="9" id="KW-1185">Reference proteome</keyword>
<feature type="transmembrane region" description="Helical" evidence="6">
    <location>
        <begin position="692"/>
        <end position="712"/>
    </location>
</feature>
<evidence type="ECO:0000256" key="2">
    <source>
        <dbReference type="ARBA" id="ARBA00022475"/>
    </source>
</evidence>
<feature type="transmembrane region" description="Helical" evidence="6">
    <location>
        <begin position="669"/>
        <end position="686"/>
    </location>
</feature>
<protein>
    <submittedName>
        <fullName evidence="8">MMPL family transporter</fullName>
    </submittedName>
</protein>
<keyword evidence="2" id="KW-1003">Cell membrane</keyword>
<dbReference type="SUPFAM" id="SSF82866">
    <property type="entry name" value="Multidrug efflux transporter AcrB transmembrane domain"/>
    <property type="match status" value="2"/>
</dbReference>
<dbReference type="GO" id="GO:0005886">
    <property type="term" value="C:plasma membrane"/>
    <property type="evidence" value="ECO:0007669"/>
    <property type="project" value="UniProtKB-SubCell"/>
</dbReference>
<feature type="transmembrane region" description="Helical" evidence="6">
    <location>
        <begin position="640"/>
        <end position="657"/>
    </location>
</feature>
<feature type="transmembrane region" description="Helical" evidence="6">
    <location>
        <begin position="750"/>
        <end position="771"/>
    </location>
</feature>
<dbReference type="InterPro" id="IPR004869">
    <property type="entry name" value="MMPL_dom"/>
</dbReference>
<feature type="transmembrane region" description="Helical" evidence="6">
    <location>
        <begin position="724"/>
        <end position="744"/>
    </location>
</feature>
<dbReference type="InterPro" id="IPR050545">
    <property type="entry name" value="Mycobact_MmpL"/>
</dbReference>
<dbReference type="KEGG" id="mech:Q9L42_005660"/>
<keyword evidence="5 6" id="KW-0472">Membrane</keyword>